<evidence type="ECO:0000313" key="1">
    <source>
        <dbReference type="EMBL" id="RYM05865.1"/>
    </source>
</evidence>
<comment type="caution">
    <text evidence="1">The sequence shown here is derived from an EMBL/GenBank/DDBJ whole genome shotgun (WGS) entry which is preliminary data.</text>
</comment>
<gene>
    <name evidence="1" type="ORF">EWH12_20745</name>
</gene>
<dbReference type="AlphaFoldDB" id="A0A8G1ZI85"/>
<dbReference type="Pfam" id="PF10117">
    <property type="entry name" value="McrBC"/>
    <property type="match status" value="1"/>
</dbReference>
<name>A0A8G1ZI85_9SPHN</name>
<dbReference type="OrthoDB" id="307209at2"/>
<protein>
    <submittedName>
        <fullName evidence="1">Calmodulin-binding protein</fullName>
    </submittedName>
</protein>
<dbReference type="PANTHER" id="PTHR38733:SF1">
    <property type="entry name" value="TYPE IV METHYL-DIRECTED RESTRICTION ENZYME ECOKMCRBC"/>
    <property type="match status" value="1"/>
</dbReference>
<dbReference type="InterPro" id="IPR019292">
    <property type="entry name" value="McrC"/>
</dbReference>
<dbReference type="RefSeq" id="WP_129927699.1">
    <property type="nucleotide sequence ID" value="NZ_SEOO01000068.1"/>
</dbReference>
<reference evidence="1 2" key="1">
    <citation type="submission" date="2019-02" db="EMBL/GenBank/DDBJ databases">
        <authorList>
            <person name="Feng G."/>
        </authorList>
    </citation>
    <scope>NUCLEOTIDE SEQUENCE [LARGE SCALE GENOMIC DNA]</scope>
    <source>
        <strain evidence="1 2">CCTCC AB 2011146</strain>
    </source>
</reference>
<dbReference type="EMBL" id="SEOO01000068">
    <property type="protein sequence ID" value="RYM05865.1"/>
    <property type="molecule type" value="Genomic_DNA"/>
</dbReference>
<proteinExistence type="predicted"/>
<accession>A0A8G1ZI85</accession>
<dbReference type="PANTHER" id="PTHR38733">
    <property type="entry name" value="PROTEIN MCRC"/>
    <property type="match status" value="1"/>
</dbReference>
<evidence type="ECO:0000313" key="2">
    <source>
        <dbReference type="Proteomes" id="UP000291572"/>
    </source>
</evidence>
<sequence length="444" mass="49267">MSHLAVSEWGRIAVLDRPGEGGFTRPQANALIAAARAHFLGGDEGTTILRDHFRHLTAGQMVGVIAAPGCSLEIFPKIDQLDTASSEGRRTVRERLVRMLDVALDLDIGDGAASAMARQAEGLLDILIRLFAEKLLTEARRGLPRAYLQHEDDLPALRGRLNVVRQFTAHAVRPDRLACRFDALSSDIPLLQIMKACVLALRRHARVAETVRKLDELRFVLADIADVSIAALPWQAVRLDRTNRRWEALFGLARLFLKRDWQATHHDPSAGQGITLLFPMNDLFEAYIAALMRKILRPVGLSVETQGGRLFCLIEEGDQGRRRFQTRPDIIVRDRQSSAPVAIVDTKWKRLSPAIEDAKHGVSQTDVYQMMAYGQLYACPDLILLYPHHPGLGSGPFATDYLIHGSTDRLHLRSIDIAQREGGIVAALAAMFQRWGAQDPVVSG</sequence>
<dbReference type="Proteomes" id="UP000291572">
    <property type="component" value="Unassembled WGS sequence"/>
</dbReference>
<organism evidence="1 2">
    <name type="scientific">Sphingobium cupriresistens</name>
    <dbReference type="NCBI Taxonomy" id="1132417"/>
    <lineage>
        <taxon>Bacteria</taxon>
        <taxon>Pseudomonadati</taxon>
        <taxon>Pseudomonadota</taxon>
        <taxon>Alphaproteobacteria</taxon>
        <taxon>Sphingomonadales</taxon>
        <taxon>Sphingomonadaceae</taxon>
        <taxon>Sphingobium</taxon>
    </lineage>
</organism>